<evidence type="ECO:0000256" key="2">
    <source>
        <dbReference type="ARBA" id="ARBA00022525"/>
    </source>
</evidence>
<evidence type="ECO:0000256" key="4">
    <source>
        <dbReference type="SAM" id="SignalP"/>
    </source>
</evidence>
<evidence type="ECO:0000256" key="3">
    <source>
        <dbReference type="ARBA" id="ARBA00022729"/>
    </source>
</evidence>
<gene>
    <name evidence="6" type="ORF">PLOB_00006769</name>
</gene>
<dbReference type="EMBL" id="CALNXK010000130">
    <property type="protein sequence ID" value="CAH3164634.1"/>
    <property type="molecule type" value="Genomic_DNA"/>
</dbReference>
<keyword evidence="3 4" id="KW-0732">Signal</keyword>
<evidence type="ECO:0000259" key="5">
    <source>
        <dbReference type="Pfam" id="PF25106"/>
    </source>
</evidence>
<dbReference type="InterPro" id="IPR056861">
    <property type="entry name" value="HMCN1-like_VWA"/>
</dbReference>
<dbReference type="Pfam" id="PF25106">
    <property type="entry name" value="VWA_4"/>
    <property type="match status" value="1"/>
</dbReference>
<dbReference type="Gene3D" id="3.40.50.410">
    <property type="entry name" value="von Willebrand factor, type A domain"/>
    <property type="match status" value="1"/>
</dbReference>
<dbReference type="CDD" id="cd00198">
    <property type="entry name" value="vWFA"/>
    <property type="match status" value="1"/>
</dbReference>
<evidence type="ECO:0000313" key="6">
    <source>
        <dbReference type="EMBL" id="CAH3164634.1"/>
    </source>
</evidence>
<keyword evidence="7" id="KW-1185">Reference proteome</keyword>
<protein>
    <recommendedName>
        <fullName evidence="5">Hemicentin-1-like von Willebrand factor A domain-containing protein</fullName>
    </recommendedName>
</protein>
<keyword evidence="2" id="KW-0964">Secreted</keyword>
<comment type="subcellular location">
    <subcellularLocation>
        <location evidence="1">Secreted</location>
    </subcellularLocation>
</comment>
<dbReference type="PANTHER" id="PTHR14905">
    <property type="entry name" value="NG37"/>
    <property type="match status" value="1"/>
</dbReference>
<sequence>MEKQTLLLWFATALLLLLSSKESSGSFFSSLQFTRDSLMSFSSGSERTVQILTPKKTTKTVMKKVPGVRPTKAKKKTKVTKYSVIHKSGWGAGPKRAPRTEPPPTKLVPVTETVVTYQNKRKVYRRRSSPSNKFLEAINDIERAVANAKASGIRFSARTLNKLKALVERAIRSKSYKYARQVLGQIMYLLSTKPAPPGRKKRSSQSEGQEFLRGLRQRVGSDTFDSFMAVQGDVSLMFVIDDTGSMREEIEAAKSIAIDIINYPREAPIVTYILSPFNDPYPPDAPPVIVKEETEAGEFVAEINKLRAHGGGDCPEYTFKGMLEALYQDPAWGSPMYVFTDAGPKDATEYDIEEVKALASADEYGVTINFFTTGFCTSQGYDGRDPRNLHPAFRELAEFTSGQAILLKDQWELEQLNNLTNGVLQGDNVVSFGSNTSNRKKRSVSGADSRYSIPVDDSIEEMTVTVTTTLIDTKGRGITLQDPDNIVTPGKLGLSQISVFEIHNPKRGAWTLTVSGGNGGHEFFVKSSSATNVDFEHYFLVEMPGRGRRMVEVPTSNPIIGKLNKMVITLAGSEKVDTSSLRLQLINTEGNLIRDVPLQSRSGDRVHFTAIITPAASKPFFKLKLKGSTQSGNPFERISHQVIKPTTAVLRAKRASNDYTLPLRRNTFIHFQLCNFGNTEIFNVAVVKDRLRYIDRSRLPSPKRVIKGRCVTIAVRARATRQEDVETTDSVFVIAKGNSSSVVVSQTVRLFVVS</sequence>
<evidence type="ECO:0000313" key="7">
    <source>
        <dbReference type="Proteomes" id="UP001159405"/>
    </source>
</evidence>
<feature type="chain" id="PRO_5046019710" description="Hemicentin-1-like von Willebrand factor A domain-containing protein" evidence="4">
    <location>
        <begin position="26"/>
        <end position="754"/>
    </location>
</feature>
<dbReference type="InterPro" id="IPR036465">
    <property type="entry name" value="vWFA_dom_sf"/>
</dbReference>
<dbReference type="PANTHER" id="PTHR14905:SF7">
    <property type="entry name" value="VON WILLEBRAND FACTOR A DOMAIN-CONTAINING PROTEIN 7"/>
    <property type="match status" value="1"/>
</dbReference>
<feature type="signal peptide" evidence="4">
    <location>
        <begin position="1"/>
        <end position="25"/>
    </location>
</feature>
<proteinExistence type="predicted"/>
<reference evidence="6 7" key="1">
    <citation type="submission" date="2022-05" db="EMBL/GenBank/DDBJ databases">
        <authorList>
            <consortium name="Genoscope - CEA"/>
            <person name="William W."/>
        </authorList>
    </citation>
    <scope>NUCLEOTIDE SEQUENCE [LARGE SCALE GENOMIC DNA]</scope>
</reference>
<evidence type="ECO:0000256" key="1">
    <source>
        <dbReference type="ARBA" id="ARBA00004613"/>
    </source>
</evidence>
<feature type="domain" description="Hemicentin-1-like von Willebrand factor A" evidence="5">
    <location>
        <begin position="235"/>
        <end position="408"/>
    </location>
</feature>
<dbReference type="SUPFAM" id="SSF53300">
    <property type="entry name" value="vWA-like"/>
    <property type="match status" value="1"/>
</dbReference>
<dbReference type="InterPro" id="IPR052577">
    <property type="entry name" value="VWA7"/>
</dbReference>
<comment type="caution">
    <text evidence="6">The sequence shown here is derived from an EMBL/GenBank/DDBJ whole genome shotgun (WGS) entry which is preliminary data.</text>
</comment>
<organism evidence="6 7">
    <name type="scientific">Porites lobata</name>
    <dbReference type="NCBI Taxonomy" id="104759"/>
    <lineage>
        <taxon>Eukaryota</taxon>
        <taxon>Metazoa</taxon>
        <taxon>Cnidaria</taxon>
        <taxon>Anthozoa</taxon>
        <taxon>Hexacorallia</taxon>
        <taxon>Scleractinia</taxon>
        <taxon>Fungiina</taxon>
        <taxon>Poritidae</taxon>
        <taxon>Porites</taxon>
    </lineage>
</organism>
<name>A0ABN8QKR2_9CNID</name>
<accession>A0ABN8QKR2</accession>
<dbReference type="Proteomes" id="UP001159405">
    <property type="component" value="Unassembled WGS sequence"/>
</dbReference>